<dbReference type="Gene3D" id="3.40.80.10">
    <property type="entry name" value="Peptidoglycan recognition protein-like"/>
    <property type="match status" value="1"/>
</dbReference>
<dbReference type="InterPro" id="IPR050570">
    <property type="entry name" value="Cell_wall_metabolism_enzyme"/>
</dbReference>
<dbReference type="InterPro" id="IPR002502">
    <property type="entry name" value="Amidase_domain"/>
</dbReference>
<sequence length="452" mass="47988">MADPALVSSRPVRFYPLGTGRIVTSAFGSTTGRSAPHGGVDFGRAGGSAGMPVYAIQSGTVIYAGAASGYGGPDPAGWLVIDSDDAEGGGCLEYGHIVREVNRGDHVTAGQRIGHINPNNRTNGGVAPHLHVTDWPHAYGQGSRQNVMARLSGAREPEAQAAPTPTEQGTVVGDPVWLADVVRPTVAKFAEYPGWRNRGHGDFKDIRGVMVHHTGGPASAASIANGRPDLAGPLAQLHISRDGTVTVVAVGVAWHAGAGSYPWLPTNMGNWHLIGIECEWPYGEPGINERNAHTVRWRDPEIIALRNTCAAILLRLGLGVDRLIGHKDYAGRAQGKWDPGNMSMDWLRGEVRKDMDGFVFPGEDIVNVTPPPVPAPVPAPPATANVLLHRGMSGPNVVKLQTTLRRWYSKLAVDGDFGPHTEACVRDRQRIYGLDVDGIVGPLTAAKIGLVL</sequence>
<accession>A0A2D1GEV9</accession>
<dbReference type="GO" id="GO:0001897">
    <property type="term" value="P:symbiont-mediated cytolysis of host cell"/>
    <property type="evidence" value="ECO:0007669"/>
    <property type="project" value="UniProtKB-ARBA"/>
</dbReference>
<dbReference type="CDD" id="cd12797">
    <property type="entry name" value="M23_peptidase"/>
    <property type="match status" value="1"/>
</dbReference>
<evidence type="ECO:0000259" key="3">
    <source>
        <dbReference type="SMART" id="SM00644"/>
    </source>
</evidence>
<dbReference type="GO" id="GO:0042742">
    <property type="term" value="P:defense response to bacterium"/>
    <property type="evidence" value="ECO:0007669"/>
    <property type="project" value="UniProtKB-KW"/>
</dbReference>
<evidence type="ECO:0000256" key="2">
    <source>
        <dbReference type="ARBA" id="ARBA00022638"/>
    </source>
</evidence>
<evidence type="ECO:0000313" key="5">
    <source>
        <dbReference type="Proteomes" id="UP000231574"/>
    </source>
</evidence>
<name>A0A2D1GEV9_9CAUD</name>
<evidence type="ECO:0000256" key="1">
    <source>
        <dbReference type="ARBA" id="ARBA00022529"/>
    </source>
</evidence>
<proteinExistence type="predicted"/>
<dbReference type="Gene3D" id="1.10.101.10">
    <property type="entry name" value="PGBD-like superfamily/PGBD"/>
    <property type="match status" value="1"/>
</dbReference>
<dbReference type="Pfam" id="PF01551">
    <property type="entry name" value="Peptidase_M23"/>
    <property type="match status" value="1"/>
</dbReference>
<dbReference type="PANTHER" id="PTHR21666:SF270">
    <property type="entry name" value="MUREIN HYDROLASE ACTIVATOR ENVC"/>
    <property type="match status" value="1"/>
</dbReference>
<dbReference type="Gene3D" id="2.70.70.10">
    <property type="entry name" value="Glucose Permease (Domain IIA)"/>
    <property type="match status" value="1"/>
</dbReference>
<dbReference type="PANTHER" id="PTHR21666">
    <property type="entry name" value="PEPTIDASE-RELATED"/>
    <property type="match status" value="1"/>
</dbReference>
<dbReference type="SUPFAM" id="SSF55846">
    <property type="entry name" value="N-acetylmuramoyl-L-alanine amidase-like"/>
    <property type="match status" value="1"/>
</dbReference>
<feature type="domain" description="N-acetylmuramoyl-L-alanine amidase" evidence="3">
    <location>
        <begin position="194"/>
        <end position="340"/>
    </location>
</feature>
<dbReference type="InterPro" id="IPR036365">
    <property type="entry name" value="PGBD-like_sf"/>
</dbReference>
<gene>
    <name evidence="4" type="ORF">SEA_LILHAZELNUT_32</name>
</gene>
<keyword evidence="2" id="KW-0081">Bacteriolytic enzyme</keyword>
<reference evidence="5" key="1">
    <citation type="submission" date="2017-09" db="EMBL/GenBank/DDBJ databases">
        <authorList>
            <person name="Segura-Totten M."/>
            <person name="Shanks R.A."/>
            <person name="Hazel A.N."/>
            <person name="Jones W.H."/>
            <person name="Fleck G.A."/>
            <person name="Zacher G.L."/>
            <person name="Long M.R."/>
            <person name="Delesalle V.A."/>
            <person name="Garlena R.A."/>
            <person name="Russell D.A."/>
            <person name="Pope W.H."/>
            <person name="Jacobs-Sera D."/>
            <person name="Hendrix R.W."/>
            <person name="Hatfull G.F."/>
        </authorList>
    </citation>
    <scope>NUCLEOTIDE SEQUENCE [LARGE SCALE GENOMIC DNA]</scope>
</reference>
<dbReference type="SMART" id="SM00644">
    <property type="entry name" value="Ami_2"/>
    <property type="match status" value="1"/>
</dbReference>
<dbReference type="InterPro" id="IPR036366">
    <property type="entry name" value="PGBDSf"/>
</dbReference>
<dbReference type="GO" id="GO:0004222">
    <property type="term" value="F:metalloendopeptidase activity"/>
    <property type="evidence" value="ECO:0007669"/>
    <property type="project" value="TreeGrafter"/>
</dbReference>
<dbReference type="InterPro" id="IPR002477">
    <property type="entry name" value="Peptidoglycan-bd-like"/>
</dbReference>
<dbReference type="GO" id="GO:0009253">
    <property type="term" value="P:peptidoglycan catabolic process"/>
    <property type="evidence" value="ECO:0007669"/>
    <property type="project" value="InterPro"/>
</dbReference>
<dbReference type="Pfam" id="PF01510">
    <property type="entry name" value="Amidase_2"/>
    <property type="match status" value="1"/>
</dbReference>
<dbReference type="InterPro" id="IPR011055">
    <property type="entry name" value="Dup_hybrid_motif"/>
</dbReference>
<dbReference type="SUPFAM" id="SSF51261">
    <property type="entry name" value="Duplicated hybrid motif"/>
    <property type="match status" value="1"/>
</dbReference>
<organism evidence="4 5">
    <name type="scientific">Mycobacterium phage LilHazelnut</name>
    <dbReference type="NCBI Taxonomy" id="2041538"/>
    <lineage>
        <taxon>Viruses</taxon>
        <taxon>Duplodnaviria</taxon>
        <taxon>Heunggongvirae</taxon>
        <taxon>Uroviricota</taxon>
        <taxon>Caudoviricetes</taxon>
        <taxon>Gilesvirus</taxon>
        <taxon>Gilesvirus giles</taxon>
    </lineage>
</organism>
<dbReference type="InterPro" id="IPR036505">
    <property type="entry name" value="Amidase/PGRP_sf"/>
</dbReference>
<dbReference type="Pfam" id="PF01471">
    <property type="entry name" value="PG_binding_1"/>
    <property type="match status" value="1"/>
</dbReference>
<dbReference type="Proteomes" id="UP000231574">
    <property type="component" value="Segment"/>
</dbReference>
<evidence type="ECO:0000313" key="4">
    <source>
        <dbReference type="EMBL" id="ATN90385.1"/>
    </source>
</evidence>
<dbReference type="EMBL" id="MF919517">
    <property type="protein sequence ID" value="ATN90385.1"/>
    <property type="molecule type" value="Genomic_DNA"/>
</dbReference>
<keyword evidence="1" id="KW-0929">Antimicrobial</keyword>
<dbReference type="InterPro" id="IPR016047">
    <property type="entry name" value="M23ase_b-sheet_dom"/>
</dbReference>
<dbReference type="GO" id="GO:0008745">
    <property type="term" value="F:N-acetylmuramoyl-L-alanine amidase activity"/>
    <property type="evidence" value="ECO:0007669"/>
    <property type="project" value="InterPro"/>
</dbReference>
<protein>
    <submittedName>
        <fullName evidence="4">Lysin A</fullName>
    </submittedName>
</protein>
<dbReference type="SUPFAM" id="SSF47090">
    <property type="entry name" value="PGBD-like"/>
    <property type="match status" value="1"/>
</dbReference>